<dbReference type="InterPro" id="IPR012914">
    <property type="entry name" value="PucR_dom"/>
</dbReference>
<dbReference type="Pfam" id="PF07905">
    <property type="entry name" value="PucR"/>
    <property type="match status" value="1"/>
</dbReference>
<protein>
    <submittedName>
        <fullName evidence="2">PucR family transcriptional regulator ligand-binding domain-containing protein</fullName>
    </submittedName>
</protein>
<keyword evidence="3" id="KW-1185">Reference proteome</keyword>
<name>A0ABT4TAH5_9ACTN</name>
<dbReference type="EMBL" id="JAPNUD010000196">
    <property type="protein sequence ID" value="MDA0646450.1"/>
    <property type="molecule type" value="Genomic_DNA"/>
</dbReference>
<accession>A0ABT4TAH5</accession>
<organism evidence="2 3">
    <name type="scientific">Nonomuraea ferruginea</name>
    <dbReference type="NCBI Taxonomy" id="46174"/>
    <lineage>
        <taxon>Bacteria</taxon>
        <taxon>Bacillati</taxon>
        <taxon>Actinomycetota</taxon>
        <taxon>Actinomycetes</taxon>
        <taxon>Streptosporangiales</taxon>
        <taxon>Streptosporangiaceae</taxon>
        <taxon>Nonomuraea</taxon>
    </lineage>
</organism>
<reference evidence="2 3" key="1">
    <citation type="submission" date="2022-11" db="EMBL/GenBank/DDBJ databases">
        <title>Nonomuraea corallina sp. nov., a new species of the genus Nonomuraea isolated from sea side sediment in Thai sea.</title>
        <authorList>
            <person name="Ngamcharungchit C."/>
            <person name="Matsumoto A."/>
            <person name="Suriyachadkun C."/>
            <person name="Panbangred W."/>
            <person name="Inahashi Y."/>
            <person name="Intra B."/>
        </authorList>
    </citation>
    <scope>NUCLEOTIDE SEQUENCE [LARGE SCALE GENOMIC DNA]</scope>
    <source>
        <strain evidence="2 3">DSM 43553</strain>
    </source>
</reference>
<evidence type="ECO:0000313" key="3">
    <source>
        <dbReference type="Proteomes" id="UP001212498"/>
    </source>
</evidence>
<gene>
    <name evidence="2" type="ORF">OUY24_37975</name>
</gene>
<feature type="non-terminal residue" evidence="2">
    <location>
        <position position="150"/>
    </location>
</feature>
<proteinExistence type="predicted"/>
<dbReference type="RefSeq" id="WP_271279746.1">
    <property type="nucleotide sequence ID" value="NZ_JAPNUD010000196.1"/>
</dbReference>
<sequence>MALTVAQAMTLPGMSMRLLAGRAGLGREVRWAHVSELADPVPWLRGGELVLTIGLGLPGDVEGRRAYVERLSVAGCAALAFALDEAMAEVPRDVRDAADSCGLPVLEILTPFVAVTEAVARWHADERVRGERKVVAAQEATARAALTSGT</sequence>
<evidence type="ECO:0000313" key="2">
    <source>
        <dbReference type="EMBL" id="MDA0646450.1"/>
    </source>
</evidence>
<comment type="caution">
    <text evidence="2">The sequence shown here is derived from an EMBL/GenBank/DDBJ whole genome shotgun (WGS) entry which is preliminary data.</text>
</comment>
<feature type="domain" description="Purine catabolism PurC-like" evidence="1">
    <location>
        <begin position="9"/>
        <end position="121"/>
    </location>
</feature>
<evidence type="ECO:0000259" key="1">
    <source>
        <dbReference type="Pfam" id="PF07905"/>
    </source>
</evidence>
<dbReference type="Proteomes" id="UP001212498">
    <property type="component" value="Unassembled WGS sequence"/>
</dbReference>